<reference evidence="2 3" key="1">
    <citation type="journal article" date="2022" name="G3 (Bethesda)">
        <title>Whole-genome sequence and methylome profiling of the almond [Prunus dulcis (Mill.) D.A. Webb] cultivar 'Nonpareil'.</title>
        <authorList>
            <person name="D'Amico-Willman K.M."/>
            <person name="Ouma W.Z."/>
            <person name="Meulia T."/>
            <person name="Sideli G.M."/>
            <person name="Gradziel T.M."/>
            <person name="Fresnedo-Ramirez J."/>
        </authorList>
    </citation>
    <scope>NUCLEOTIDE SEQUENCE [LARGE SCALE GENOMIC DNA]</scope>
    <source>
        <strain evidence="2">Clone GOH B32 T37-40</strain>
    </source>
</reference>
<gene>
    <name evidence="2" type="ORF">L3X38_024966</name>
</gene>
<feature type="region of interest" description="Disordered" evidence="1">
    <location>
        <begin position="53"/>
        <end position="74"/>
    </location>
</feature>
<organism evidence="2 3">
    <name type="scientific">Prunus dulcis</name>
    <name type="common">Almond</name>
    <name type="synonym">Amygdalus dulcis</name>
    <dbReference type="NCBI Taxonomy" id="3755"/>
    <lineage>
        <taxon>Eukaryota</taxon>
        <taxon>Viridiplantae</taxon>
        <taxon>Streptophyta</taxon>
        <taxon>Embryophyta</taxon>
        <taxon>Tracheophyta</taxon>
        <taxon>Spermatophyta</taxon>
        <taxon>Magnoliopsida</taxon>
        <taxon>eudicotyledons</taxon>
        <taxon>Gunneridae</taxon>
        <taxon>Pentapetalae</taxon>
        <taxon>rosids</taxon>
        <taxon>fabids</taxon>
        <taxon>Rosales</taxon>
        <taxon>Rosaceae</taxon>
        <taxon>Amygdaloideae</taxon>
        <taxon>Amygdaleae</taxon>
        <taxon>Prunus</taxon>
    </lineage>
</organism>
<sequence>MTGASSSSSPSRLPRPAAVVMPENREEVAGVVRFLPPSISLLRPPISTSEPLPVSFWGRSKNKSGSKYGVIPRV</sequence>
<evidence type="ECO:0000256" key="1">
    <source>
        <dbReference type="SAM" id="MobiDB-lite"/>
    </source>
</evidence>
<proteinExistence type="predicted"/>
<evidence type="ECO:0000313" key="2">
    <source>
        <dbReference type="EMBL" id="KAI5334833.1"/>
    </source>
</evidence>
<dbReference type="EMBL" id="JAJFAZ020000004">
    <property type="protein sequence ID" value="KAI5334833.1"/>
    <property type="molecule type" value="Genomic_DNA"/>
</dbReference>
<dbReference type="AlphaFoldDB" id="A0AAD4W0X0"/>
<keyword evidence="3" id="KW-1185">Reference proteome</keyword>
<accession>A0AAD4W0X0</accession>
<comment type="caution">
    <text evidence="2">The sequence shown here is derived from an EMBL/GenBank/DDBJ whole genome shotgun (WGS) entry which is preliminary data.</text>
</comment>
<dbReference type="Proteomes" id="UP001054821">
    <property type="component" value="Chromosome 4"/>
</dbReference>
<protein>
    <submittedName>
        <fullName evidence="2">Uncharacterized protein</fullName>
    </submittedName>
</protein>
<name>A0AAD4W0X0_PRUDU</name>
<evidence type="ECO:0000313" key="3">
    <source>
        <dbReference type="Proteomes" id="UP001054821"/>
    </source>
</evidence>